<sequence>MHRRDGTPLALVLVTLERTESAKRIFGKSILTNECGLLGISVEVPYEKGDLGQCYRCQLYGHGALNYHAPPRCVKCSEPHLTNECSLKLTHGSKLTCVNCGESHTANYIGCPKAPVFQT</sequence>
<dbReference type="STRING" id="151549.A0A4C1UZ61"/>
<evidence type="ECO:0000313" key="1">
    <source>
        <dbReference type="EMBL" id="GBP31519.1"/>
    </source>
</evidence>
<organism evidence="1 2">
    <name type="scientific">Eumeta variegata</name>
    <name type="common">Bagworm moth</name>
    <name type="synonym">Eumeta japonica</name>
    <dbReference type="NCBI Taxonomy" id="151549"/>
    <lineage>
        <taxon>Eukaryota</taxon>
        <taxon>Metazoa</taxon>
        <taxon>Ecdysozoa</taxon>
        <taxon>Arthropoda</taxon>
        <taxon>Hexapoda</taxon>
        <taxon>Insecta</taxon>
        <taxon>Pterygota</taxon>
        <taxon>Neoptera</taxon>
        <taxon>Endopterygota</taxon>
        <taxon>Lepidoptera</taxon>
        <taxon>Glossata</taxon>
        <taxon>Ditrysia</taxon>
        <taxon>Tineoidea</taxon>
        <taxon>Psychidae</taxon>
        <taxon>Oiketicinae</taxon>
        <taxon>Eumeta</taxon>
    </lineage>
</organism>
<dbReference type="AlphaFoldDB" id="A0A4C1UZ61"/>
<reference evidence="1 2" key="1">
    <citation type="journal article" date="2019" name="Commun. Biol.">
        <title>The bagworm genome reveals a unique fibroin gene that provides high tensile strength.</title>
        <authorList>
            <person name="Kono N."/>
            <person name="Nakamura H."/>
            <person name="Ohtoshi R."/>
            <person name="Tomita M."/>
            <person name="Numata K."/>
            <person name="Arakawa K."/>
        </authorList>
    </citation>
    <scope>NUCLEOTIDE SEQUENCE [LARGE SCALE GENOMIC DNA]</scope>
</reference>
<accession>A0A4C1UZ61</accession>
<gene>
    <name evidence="1" type="primary">gag</name>
    <name evidence="1" type="ORF">EVAR_84631_1</name>
</gene>
<dbReference type="OrthoDB" id="8123891at2759"/>
<keyword evidence="2" id="KW-1185">Reference proteome</keyword>
<name>A0A4C1UZ61_EUMVA</name>
<proteinExistence type="predicted"/>
<dbReference type="Proteomes" id="UP000299102">
    <property type="component" value="Unassembled WGS sequence"/>
</dbReference>
<comment type="caution">
    <text evidence="1">The sequence shown here is derived from an EMBL/GenBank/DDBJ whole genome shotgun (WGS) entry which is preliminary data.</text>
</comment>
<protein>
    <submittedName>
        <fullName evidence="1">Nucleic-acid-binding protein from mobile element jockey</fullName>
    </submittedName>
</protein>
<dbReference type="EMBL" id="BGZK01000247">
    <property type="protein sequence ID" value="GBP31519.1"/>
    <property type="molecule type" value="Genomic_DNA"/>
</dbReference>
<evidence type="ECO:0000313" key="2">
    <source>
        <dbReference type="Proteomes" id="UP000299102"/>
    </source>
</evidence>